<reference evidence="6" key="2">
    <citation type="journal article" date="2015" name="Dokl. Biochem. Biophys.">
        <title>The enhancin gene: One of the genetic determinants of population variation in baculoviral virulence.</title>
        <authorList>
            <person name="Martemyanov V.V."/>
            <person name="Kabilov M.R."/>
            <person name="Tupikin A.E."/>
            <person name="Baturina O.A."/>
            <person name="Belousova I.A."/>
            <person name="Podgwaite J.D."/>
            <person name="Ilynykh A.V."/>
            <person name="Vlassov V.V."/>
        </authorList>
    </citation>
    <scope>NUCLEOTIDE SEQUENCE</scope>
    <source>
        <strain evidence="6">LdMNPV-45/0</strain>
    </source>
</reference>
<proteinExistence type="predicted"/>
<accession>Q9YMT4</accession>
<evidence type="ECO:0000256" key="1">
    <source>
        <dbReference type="ARBA" id="ARBA00022722"/>
    </source>
</evidence>
<evidence type="ECO:0000313" key="4">
    <source>
        <dbReference type="EMBL" id="AAC70225.1"/>
    </source>
</evidence>
<reference evidence="6" key="4">
    <citation type="submission" date="2016-03" db="EMBL/GenBank/DDBJ databases">
        <authorList>
            <person name="Ploux O."/>
        </authorList>
    </citation>
    <scope>NUCLEOTIDE SEQUENCE</scope>
    <source>
        <strain evidence="6">LdMNPV-45/0</strain>
    </source>
</reference>
<dbReference type="GeneID" id="1488586"/>
<keyword evidence="2" id="KW-0378">Hydrolase</keyword>
<organismHost>
    <name type="scientific">Lepidoptera</name>
    <name type="common">moths &amp; butterflies</name>
    <dbReference type="NCBI Taxonomy" id="7088"/>
</organismHost>
<evidence type="ECO:0000313" key="6">
    <source>
        <dbReference type="EMBL" id="AMO65532.1"/>
    </source>
</evidence>
<comment type="catalytic activity">
    <reaction evidence="3">
        <text>2',3'-cGAMP + H2O = Gp(2'-5')Ap(3') + H(+)</text>
        <dbReference type="Rhea" id="RHEA:59472"/>
        <dbReference type="ChEBI" id="CHEBI:15377"/>
        <dbReference type="ChEBI" id="CHEBI:15378"/>
        <dbReference type="ChEBI" id="CHEBI:143093"/>
        <dbReference type="ChEBI" id="CHEBI:143098"/>
    </reaction>
    <physiologicalReaction direction="left-to-right" evidence="3">
        <dbReference type="Rhea" id="RHEA:59473"/>
    </physiologicalReaction>
</comment>
<dbReference type="Proteomes" id="UP000203997">
    <property type="component" value="Segment"/>
</dbReference>
<organism evidence="4 7">
    <name type="scientific">Lymantria dispar multicapsid nuclear polyhedrosis virus</name>
    <name type="common">LdMNPV</name>
    <dbReference type="NCBI Taxonomy" id="10449"/>
    <lineage>
        <taxon>Viruses</taxon>
        <taxon>Viruses incertae sedis</taxon>
        <taxon>Naldaviricetes</taxon>
        <taxon>Lefavirales</taxon>
        <taxon>Baculoviridae</taxon>
        <taxon>Alphabaculovirus</taxon>
        <taxon>Alphabaculovirus lydisparis</taxon>
    </lineage>
</organism>
<dbReference type="EMBL" id="KT626572">
    <property type="protein sequence ID" value="AMO27893.1"/>
    <property type="molecule type" value="Genomic_DNA"/>
</dbReference>
<sequence>MSKVSAILILMIVAGVAAAETGSGRVYSVDYVVRPSRRTVDVTSVDGRKITVKVVPPHRWDDEDDDAAAELAYRYPGAASDAPFEAARVGQKLQVLLDNHTLIDAVAATDEYVFHHTRRRRSVVGKLAAFALNDFALAARVWPGAPIFRRGRFVSVVSGRYQDYANDRVLFPVTGASAQMVEVAHDRDRLSVSSSARPPARAAGDGREFRDWPRVATLFCDAPRRRVALALTEGEFEIARFALVGLLADFEHI</sequence>
<evidence type="ECO:0000256" key="3">
    <source>
        <dbReference type="ARBA" id="ARBA00023932"/>
    </source>
</evidence>
<evidence type="ECO:0000256" key="2">
    <source>
        <dbReference type="ARBA" id="ARBA00022801"/>
    </source>
</evidence>
<evidence type="ECO:0000313" key="7">
    <source>
        <dbReference type="Proteomes" id="UP000203997"/>
    </source>
</evidence>
<evidence type="ECO:0000313" key="5">
    <source>
        <dbReference type="EMBL" id="AMO27893.1"/>
    </source>
</evidence>
<dbReference type="KEGG" id="vg:1488586"/>
<keyword evidence="7" id="KW-1185">Reference proteome</keyword>
<reference evidence="5" key="3">
    <citation type="submission" date="2016-03" db="EMBL/GenBank/DDBJ databases">
        <title>Geographic isolates of Lymantria dispar multiple nucleopolyhedrovirus: Genomic analysis and biological activity against different host strains of Lymantria dispar.</title>
        <authorList>
            <person name="Harrison R.L."/>
            <person name="Rowley D.L."/>
            <person name="Keena M.A."/>
        </authorList>
    </citation>
    <scope>NUCLEOTIDE SEQUENCE</scope>
    <source>
        <strain evidence="5">Ab-a624</strain>
    </source>
</reference>
<dbReference type="EMBL" id="AF081810">
    <property type="protein sequence ID" value="AAC70225.1"/>
    <property type="molecule type" value="Genomic_DNA"/>
</dbReference>
<reference evidence="4 7" key="1">
    <citation type="journal article" date="1999" name="Virology">
        <title>Sequence and analysis of the genome of a baculovirus pathogenic for Lymantria dispar.</title>
        <authorList>
            <person name="Kuzio J."/>
            <person name="Pearson M.N."/>
            <person name="Harwood S.H."/>
            <person name="Funk C.J."/>
            <person name="Evans J.T."/>
            <person name="Slavicek J.M."/>
            <person name="Rohrmann G.F."/>
        </authorList>
    </citation>
    <scope>NUCLEOTIDE SEQUENCE [LARGE SCALE GENOMIC DNA]</scope>
</reference>
<name>Q9YMT4_NPVLD</name>
<dbReference type="Pfam" id="PF04766">
    <property type="entry name" value="Baculo_p26"/>
    <property type="match status" value="1"/>
</dbReference>
<protein>
    <submittedName>
        <fullName evidence="4 5">p26</fullName>
    </submittedName>
</protein>
<dbReference type="PIR" id="T30387">
    <property type="entry name" value="T30387"/>
</dbReference>
<dbReference type="GO" id="GO:0004518">
    <property type="term" value="F:nuclease activity"/>
    <property type="evidence" value="ECO:0007669"/>
    <property type="project" value="UniProtKB-KW"/>
</dbReference>
<dbReference type="InterPro" id="IPR006853">
    <property type="entry name" value="Poxin_vir"/>
</dbReference>
<dbReference type="EMBL" id="KU862282">
    <property type="protein sequence ID" value="AMO65532.1"/>
    <property type="molecule type" value="Genomic_DNA"/>
</dbReference>
<dbReference type="GO" id="GO:0016787">
    <property type="term" value="F:hydrolase activity"/>
    <property type="evidence" value="ECO:0007669"/>
    <property type="project" value="UniProtKB-KW"/>
</dbReference>
<keyword evidence="1" id="KW-0540">Nuclease</keyword>
<dbReference type="OrthoDB" id="7755at10239"/>
<dbReference type="RefSeq" id="NP_047676.1">
    <property type="nucleotide sequence ID" value="NC_001973.1"/>
</dbReference>